<dbReference type="Proteomes" id="UP000789525">
    <property type="component" value="Unassembled WGS sequence"/>
</dbReference>
<evidence type="ECO:0000313" key="1">
    <source>
        <dbReference type="EMBL" id="CAG8763439.1"/>
    </source>
</evidence>
<sequence>MGVSDFRDGHCFVLSKLVPVGRIWLEPLIVHRTISMLARAIIVEEVAYLTREEISVKEDVRKLLERLIRTIEPSAKLLSFGSTANGLNLKNSDQVPSASQFVLRAAQLLERETKFSVKPLPNARSSTPHHAPPYESR</sequence>
<organism evidence="1 2">
    <name type="scientific">Acaulospora colombiana</name>
    <dbReference type="NCBI Taxonomy" id="27376"/>
    <lineage>
        <taxon>Eukaryota</taxon>
        <taxon>Fungi</taxon>
        <taxon>Fungi incertae sedis</taxon>
        <taxon>Mucoromycota</taxon>
        <taxon>Glomeromycotina</taxon>
        <taxon>Glomeromycetes</taxon>
        <taxon>Diversisporales</taxon>
        <taxon>Acaulosporaceae</taxon>
        <taxon>Acaulospora</taxon>
    </lineage>
</organism>
<name>A0ACA9QU34_9GLOM</name>
<gene>
    <name evidence="1" type="ORF">ACOLOM_LOCUS13314</name>
</gene>
<accession>A0ACA9QU34</accession>
<evidence type="ECO:0000313" key="2">
    <source>
        <dbReference type="Proteomes" id="UP000789525"/>
    </source>
</evidence>
<reference evidence="1" key="1">
    <citation type="submission" date="2021-06" db="EMBL/GenBank/DDBJ databases">
        <authorList>
            <person name="Kallberg Y."/>
            <person name="Tangrot J."/>
            <person name="Rosling A."/>
        </authorList>
    </citation>
    <scope>NUCLEOTIDE SEQUENCE</scope>
    <source>
        <strain evidence="1">CL356</strain>
    </source>
</reference>
<comment type="caution">
    <text evidence="1">The sequence shown here is derived from an EMBL/GenBank/DDBJ whole genome shotgun (WGS) entry which is preliminary data.</text>
</comment>
<keyword evidence="2" id="KW-1185">Reference proteome</keyword>
<protein>
    <submittedName>
        <fullName evidence="1">4919_t:CDS:1</fullName>
    </submittedName>
</protein>
<dbReference type="EMBL" id="CAJVPT010060287">
    <property type="protein sequence ID" value="CAG8763439.1"/>
    <property type="molecule type" value="Genomic_DNA"/>
</dbReference>
<proteinExistence type="predicted"/>